<evidence type="ECO:0000259" key="2">
    <source>
        <dbReference type="Pfam" id="PF13439"/>
    </source>
</evidence>
<dbReference type="STRING" id="441112.SAMN04488094_1256"/>
<evidence type="ECO:0000259" key="1">
    <source>
        <dbReference type="Pfam" id="PF00534"/>
    </source>
</evidence>
<evidence type="ECO:0000313" key="3">
    <source>
        <dbReference type="EMBL" id="SFD26894.1"/>
    </source>
</evidence>
<keyword evidence="3" id="KW-0808">Transferase</keyword>
<proteinExistence type="predicted"/>
<feature type="domain" description="Glycosyltransferase subfamily 4-like N-terminal" evidence="2">
    <location>
        <begin position="41"/>
        <end position="212"/>
    </location>
</feature>
<feature type="domain" description="Glycosyl transferase family 1" evidence="1">
    <location>
        <begin position="241"/>
        <end position="399"/>
    </location>
</feature>
<accession>A0A1I1QXP0</accession>
<dbReference type="CDD" id="cd03801">
    <property type="entry name" value="GT4_PimA-like"/>
    <property type="match status" value="1"/>
</dbReference>
<dbReference type="InterPro" id="IPR001296">
    <property type="entry name" value="Glyco_trans_1"/>
</dbReference>
<reference evidence="3 4" key="1">
    <citation type="submission" date="2016-10" db="EMBL/GenBank/DDBJ databases">
        <authorList>
            <person name="de Groot N.N."/>
        </authorList>
    </citation>
    <scope>NUCLEOTIDE SEQUENCE [LARGE SCALE GENOMIC DNA]</scope>
    <source>
        <strain evidence="3 4">DSM 19548</strain>
    </source>
</reference>
<dbReference type="Pfam" id="PF13439">
    <property type="entry name" value="Glyco_transf_4"/>
    <property type="match status" value="1"/>
</dbReference>
<dbReference type="Gene3D" id="3.40.50.2000">
    <property type="entry name" value="Glycogen Phosphorylase B"/>
    <property type="match status" value="2"/>
</dbReference>
<dbReference type="SUPFAM" id="SSF53756">
    <property type="entry name" value="UDP-Glycosyltransferase/glycogen phosphorylase"/>
    <property type="match status" value="1"/>
</dbReference>
<name>A0A1I1QXP0_9RHOB</name>
<dbReference type="InterPro" id="IPR028098">
    <property type="entry name" value="Glyco_trans_4-like_N"/>
</dbReference>
<gene>
    <name evidence="3" type="ORF">SAMN04488094_1256</name>
</gene>
<dbReference type="PANTHER" id="PTHR12526">
    <property type="entry name" value="GLYCOSYLTRANSFERASE"/>
    <property type="match status" value="1"/>
</dbReference>
<sequence>MNSGTGGFERYAAAGGGGLKVLLSAYACEPGGGSETGKGWEFAETLARRGCEVTVLTCGSHHREKIERHCATHDVPPNLDFVWHDVPGWPGPGYEGARHIRQHYLAWQFTARRTVKKLLAKRSFDVIHHLTWTVLRWPSFLGGLGPRFVFGPVGGGEVTPPLLRESFPEAGRKKERLRDIINRVSRLDPMVRSCLRKADVILCTDTATANHVPGKWSDKTFVVADIFAPELQPAGAREGMSTDGPALLFAGRLEYWKGAQLALGALAELRTRMPGARLTLAGSGPDEAFLHDQARQLGVEDAAHFLGRVPHEEMLKLYTSHDVFLFPSLHDSGPHAIGEALAASLPVVCLDLGGPGIAVDASCGAVVSTGGRSVAEIHADLADAVARIVSDPQRLADLRAGALARAAQFSYAARIDEMVRCFYRPEPVRDLGLLAGVEA</sequence>
<dbReference type="Proteomes" id="UP000198728">
    <property type="component" value="Unassembled WGS sequence"/>
</dbReference>
<dbReference type="PANTHER" id="PTHR12526:SF635">
    <property type="entry name" value="GLYCOSYL TRANSFERASE GROUP 1"/>
    <property type="match status" value="1"/>
</dbReference>
<keyword evidence="4" id="KW-1185">Reference proteome</keyword>
<dbReference type="Pfam" id="PF00534">
    <property type="entry name" value="Glycos_transf_1"/>
    <property type="match status" value="1"/>
</dbReference>
<evidence type="ECO:0000313" key="4">
    <source>
        <dbReference type="Proteomes" id="UP000198728"/>
    </source>
</evidence>
<dbReference type="EMBL" id="FOLG01000025">
    <property type="protein sequence ID" value="SFD26894.1"/>
    <property type="molecule type" value="Genomic_DNA"/>
</dbReference>
<dbReference type="AlphaFoldDB" id="A0A1I1QXP0"/>
<protein>
    <submittedName>
        <fullName evidence="3">Glycosyltransferase involved in cell wall bisynthesis</fullName>
    </submittedName>
</protein>
<dbReference type="GO" id="GO:0016757">
    <property type="term" value="F:glycosyltransferase activity"/>
    <property type="evidence" value="ECO:0007669"/>
    <property type="project" value="InterPro"/>
</dbReference>
<organism evidence="3 4">
    <name type="scientific">Tropicimonas isoalkanivorans</name>
    <dbReference type="NCBI Taxonomy" id="441112"/>
    <lineage>
        <taxon>Bacteria</taxon>
        <taxon>Pseudomonadati</taxon>
        <taxon>Pseudomonadota</taxon>
        <taxon>Alphaproteobacteria</taxon>
        <taxon>Rhodobacterales</taxon>
        <taxon>Roseobacteraceae</taxon>
        <taxon>Tropicimonas</taxon>
    </lineage>
</organism>